<dbReference type="RefSeq" id="WP_169660102.1">
    <property type="nucleotide sequence ID" value="NZ_JABANE010000120.1"/>
</dbReference>
<name>A0A7X9S0H3_9BACT</name>
<gene>
    <name evidence="1" type="ORF">HHU12_28310</name>
</gene>
<reference evidence="1 2" key="1">
    <citation type="submission" date="2020-04" db="EMBL/GenBank/DDBJ databases">
        <title>Flammeovirga sp. SR4, a novel species isolated from seawater.</title>
        <authorList>
            <person name="Wang X."/>
        </authorList>
    </citation>
    <scope>NUCLEOTIDE SEQUENCE [LARGE SCALE GENOMIC DNA]</scope>
    <source>
        <strain evidence="1 2">ATCC 23126</strain>
    </source>
</reference>
<evidence type="ECO:0000313" key="2">
    <source>
        <dbReference type="Proteomes" id="UP000576082"/>
    </source>
</evidence>
<dbReference type="EMBL" id="JABANE010000120">
    <property type="protein sequence ID" value="NME71902.1"/>
    <property type="molecule type" value="Genomic_DNA"/>
</dbReference>
<protein>
    <submittedName>
        <fullName evidence="1">Uncharacterized protein</fullName>
    </submittedName>
</protein>
<comment type="caution">
    <text evidence="1">The sequence shown here is derived from an EMBL/GenBank/DDBJ whole genome shotgun (WGS) entry which is preliminary data.</text>
</comment>
<keyword evidence="2" id="KW-1185">Reference proteome</keyword>
<organism evidence="1 2">
    <name type="scientific">Flammeovirga aprica JL-4</name>
    <dbReference type="NCBI Taxonomy" id="694437"/>
    <lineage>
        <taxon>Bacteria</taxon>
        <taxon>Pseudomonadati</taxon>
        <taxon>Bacteroidota</taxon>
        <taxon>Cytophagia</taxon>
        <taxon>Cytophagales</taxon>
        <taxon>Flammeovirgaceae</taxon>
        <taxon>Flammeovirga</taxon>
    </lineage>
</organism>
<evidence type="ECO:0000313" key="1">
    <source>
        <dbReference type="EMBL" id="NME71902.1"/>
    </source>
</evidence>
<proteinExistence type="predicted"/>
<accession>A0A7X9S0H3</accession>
<dbReference type="AlphaFoldDB" id="A0A7X9S0H3"/>
<sequence length="314" mass="37789">MQTDILELVLASTDVEQNYFPYKKEEYVRHFLEMAIAQNLNSKSTLKNSAFEFLLNKPAFNRLTAQSGNAQFSKENLTSVEEESLKYFKVTLDRWGEYEKHRNDDWYQTSLPGENLVLQLNFDFEHDLLYRKNFKVKKWHPFVSYCHPISKKNNTMAWSRIDFNLDTGEAFIEEIQNDWLRDALSIHRKIKSTPEKKQKNHWITDYVSLEGLDRYITSLKEYNQYWSEAMLMCSIHFLLKEIGVDKIYYHTFESGNYFKKLEDYPPPKSLYTKLPQKFGFKRTKQFPQFWRKEQFLKKSIRNFDGEVFCFDFRS</sequence>
<dbReference type="Proteomes" id="UP000576082">
    <property type="component" value="Unassembled WGS sequence"/>
</dbReference>